<feature type="domain" description="BTB" evidence="1">
    <location>
        <begin position="19"/>
        <end position="90"/>
    </location>
</feature>
<accession>A0ABR3UT67</accession>
<dbReference type="SMART" id="SM00225">
    <property type="entry name" value="BTB"/>
    <property type="match status" value="1"/>
</dbReference>
<gene>
    <name evidence="2" type="ORF">ACET3X_002896</name>
</gene>
<organism evidence="2 3">
    <name type="scientific">Alternaria dauci</name>
    <dbReference type="NCBI Taxonomy" id="48095"/>
    <lineage>
        <taxon>Eukaryota</taxon>
        <taxon>Fungi</taxon>
        <taxon>Dikarya</taxon>
        <taxon>Ascomycota</taxon>
        <taxon>Pezizomycotina</taxon>
        <taxon>Dothideomycetes</taxon>
        <taxon>Pleosporomycetidae</taxon>
        <taxon>Pleosporales</taxon>
        <taxon>Pleosporineae</taxon>
        <taxon>Pleosporaceae</taxon>
        <taxon>Alternaria</taxon>
        <taxon>Alternaria sect. Porri</taxon>
    </lineage>
</organism>
<dbReference type="Gene3D" id="3.30.710.10">
    <property type="entry name" value="Potassium Channel Kv1.1, Chain A"/>
    <property type="match status" value="1"/>
</dbReference>
<evidence type="ECO:0000313" key="2">
    <source>
        <dbReference type="EMBL" id="KAL1798859.1"/>
    </source>
</evidence>
<dbReference type="CDD" id="cd18186">
    <property type="entry name" value="BTB_POZ_ZBTB_KLHL-like"/>
    <property type="match status" value="1"/>
</dbReference>
<name>A0ABR3UT67_9PLEO</name>
<proteinExistence type="predicted"/>
<dbReference type="PANTHER" id="PTHR24413">
    <property type="entry name" value="SPECKLE-TYPE POZ PROTEIN"/>
    <property type="match status" value="1"/>
</dbReference>
<dbReference type="PROSITE" id="PS50097">
    <property type="entry name" value="BTB"/>
    <property type="match status" value="1"/>
</dbReference>
<dbReference type="InterPro" id="IPR000210">
    <property type="entry name" value="BTB/POZ_dom"/>
</dbReference>
<dbReference type="InterPro" id="IPR011333">
    <property type="entry name" value="SKP1/BTB/POZ_sf"/>
</dbReference>
<sequence length="211" mass="23663">MASLSEPKDISLFNDPTLSDVKIRQVYKGQTKEYFAHKAILCAHSKWFLKAFTGNFKEASEHTIEVHDDDPQSFEYLLKFLYTMEIVIVPEDIVAGVTKDIDQDILAPTSLYILADKYEIAPLLRRTVGMVAAALITHRKSLGAENTKTIVTAYYTHCLRAQSSMGSAIAFGLVYYTCWILRGDIDKISALVTAHCPFAADLVIARRRPDL</sequence>
<dbReference type="Pfam" id="PF00651">
    <property type="entry name" value="BTB"/>
    <property type="match status" value="1"/>
</dbReference>
<dbReference type="GeneID" id="96083218"/>
<dbReference type="Proteomes" id="UP001578633">
    <property type="component" value="Chromosome 2"/>
</dbReference>
<dbReference type="RefSeq" id="XP_069309443.1">
    <property type="nucleotide sequence ID" value="XM_069449689.1"/>
</dbReference>
<dbReference type="SUPFAM" id="SSF54695">
    <property type="entry name" value="POZ domain"/>
    <property type="match status" value="1"/>
</dbReference>
<protein>
    <recommendedName>
        <fullName evidence="1">BTB domain-containing protein</fullName>
    </recommendedName>
</protein>
<evidence type="ECO:0000313" key="3">
    <source>
        <dbReference type="Proteomes" id="UP001578633"/>
    </source>
</evidence>
<keyword evidence="3" id="KW-1185">Reference proteome</keyword>
<dbReference type="EMBL" id="JBHGVX010000002">
    <property type="protein sequence ID" value="KAL1798859.1"/>
    <property type="molecule type" value="Genomic_DNA"/>
</dbReference>
<reference evidence="2 3" key="1">
    <citation type="submission" date="2024-09" db="EMBL/GenBank/DDBJ databases">
        <title>T2T genomes of carrot and Alternaria dauci and their utility for understanding host-pathogen interaction during carrot leaf blight disease.</title>
        <authorList>
            <person name="Liu W."/>
            <person name="Xu S."/>
            <person name="Ou C."/>
            <person name="Liu X."/>
            <person name="Zhuang F."/>
            <person name="Deng X.W."/>
        </authorList>
    </citation>
    <scope>NUCLEOTIDE SEQUENCE [LARGE SCALE GENOMIC DNA]</scope>
    <source>
        <strain evidence="2 3">A2016</strain>
    </source>
</reference>
<comment type="caution">
    <text evidence="2">The sequence shown here is derived from an EMBL/GenBank/DDBJ whole genome shotgun (WGS) entry which is preliminary data.</text>
</comment>
<evidence type="ECO:0000259" key="1">
    <source>
        <dbReference type="PROSITE" id="PS50097"/>
    </source>
</evidence>